<evidence type="ECO:0000313" key="1">
    <source>
        <dbReference type="EMBL" id="WZN65774.1"/>
    </source>
</evidence>
<keyword evidence="2" id="KW-1185">Reference proteome</keyword>
<proteinExistence type="predicted"/>
<dbReference type="AlphaFoldDB" id="A0AAX4PHJ3"/>
<reference evidence="1 2" key="1">
    <citation type="submission" date="2024-03" db="EMBL/GenBank/DDBJ databases">
        <title>Complete genome sequence of the green alga Chloropicon roscoffensis RCC1871.</title>
        <authorList>
            <person name="Lemieux C."/>
            <person name="Pombert J.-F."/>
            <person name="Otis C."/>
            <person name="Turmel M."/>
        </authorList>
    </citation>
    <scope>NUCLEOTIDE SEQUENCE [LARGE SCALE GENOMIC DNA]</scope>
    <source>
        <strain evidence="1 2">RCC1871</strain>
    </source>
</reference>
<accession>A0AAX4PHJ3</accession>
<sequence>MGRSREVIKKVLDELIEDGLFSYEEADDYIRDSPRFNELLERVQAKLFDEVRLNLLDLFNEVEDEDAIDRSKPK</sequence>
<name>A0AAX4PHJ3_9CHLO</name>
<protein>
    <submittedName>
        <fullName evidence="1">Uncharacterized protein</fullName>
    </submittedName>
</protein>
<dbReference type="EMBL" id="CP151513">
    <property type="protein sequence ID" value="WZN65774.1"/>
    <property type="molecule type" value="Genomic_DNA"/>
</dbReference>
<evidence type="ECO:0000313" key="2">
    <source>
        <dbReference type="Proteomes" id="UP001472866"/>
    </source>
</evidence>
<gene>
    <name evidence="1" type="ORF">HKI87_13g73360</name>
</gene>
<dbReference type="Proteomes" id="UP001472866">
    <property type="component" value="Chromosome 13"/>
</dbReference>
<organism evidence="1 2">
    <name type="scientific">Chloropicon roscoffensis</name>
    <dbReference type="NCBI Taxonomy" id="1461544"/>
    <lineage>
        <taxon>Eukaryota</taxon>
        <taxon>Viridiplantae</taxon>
        <taxon>Chlorophyta</taxon>
        <taxon>Chloropicophyceae</taxon>
        <taxon>Chloropicales</taxon>
        <taxon>Chloropicaceae</taxon>
        <taxon>Chloropicon</taxon>
    </lineage>
</organism>